<evidence type="ECO:0000313" key="1">
    <source>
        <dbReference type="EMBL" id="GIG10257.1"/>
    </source>
</evidence>
<accession>A0A8J3KWG1</accession>
<dbReference type="EMBL" id="BONI01000083">
    <property type="protein sequence ID" value="GIG10257.1"/>
    <property type="molecule type" value="Genomic_DNA"/>
</dbReference>
<evidence type="ECO:0008006" key="3">
    <source>
        <dbReference type="Google" id="ProtNLM"/>
    </source>
</evidence>
<organism evidence="1 2">
    <name type="scientific">Catellatospora coxensis</name>
    <dbReference type="NCBI Taxonomy" id="310354"/>
    <lineage>
        <taxon>Bacteria</taxon>
        <taxon>Bacillati</taxon>
        <taxon>Actinomycetota</taxon>
        <taxon>Actinomycetes</taxon>
        <taxon>Micromonosporales</taxon>
        <taxon>Micromonosporaceae</taxon>
        <taxon>Catellatospora</taxon>
    </lineage>
</organism>
<evidence type="ECO:0000313" key="2">
    <source>
        <dbReference type="Proteomes" id="UP000630887"/>
    </source>
</evidence>
<protein>
    <recommendedName>
        <fullName evidence="3">Lipoprotein</fullName>
    </recommendedName>
</protein>
<dbReference type="AlphaFoldDB" id="A0A8J3KWG1"/>
<gene>
    <name evidence="1" type="ORF">Cco03nite_69570</name>
</gene>
<sequence length="252" mass="26109">MLNTARPGTPPRSRRAKRLPVFRRAAVLAPLLGGLLALTGCQAITDDGVAPDRARLLGDMSAQLQRASQRPYHAEYLLAGGVRGEISQQTKPAREVYAYPGGRLLVDPEGQTACVTAVRPARCQIRALPAPGPAALTGYGEVTRHGLVTAPIVADLLQAAQLQSQADVEARDVTLAGQQATCLEVSGLTDAEAGGFTVCVTAAGVLASFAGVVGGVVIDQALTRISTSPPAEVFALPEGARVVDHRPKSPAP</sequence>
<comment type="caution">
    <text evidence="1">The sequence shown here is derived from an EMBL/GenBank/DDBJ whole genome shotgun (WGS) entry which is preliminary data.</text>
</comment>
<reference evidence="1 2" key="1">
    <citation type="submission" date="2021-01" db="EMBL/GenBank/DDBJ databases">
        <title>Whole genome shotgun sequence of Catellatospora coxensis NBRC 107359.</title>
        <authorList>
            <person name="Komaki H."/>
            <person name="Tamura T."/>
        </authorList>
    </citation>
    <scope>NUCLEOTIDE SEQUENCE [LARGE SCALE GENOMIC DNA]</scope>
    <source>
        <strain evidence="1 2">NBRC 107359</strain>
    </source>
</reference>
<proteinExistence type="predicted"/>
<dbReference type="Proteomes" id="UP000630887">
    <property type="component" value="Unassembled WGS sequence"/>
</dbReference>
<name>A0A8J3KWG1_9ACTN</name>
<keyword evidence="2" id="KW-1185">Reference proteome</keyword>
<dbReference type="RefSeq" id="WP_203698119.1">
    <property type="nucleotide sequence ID" value="NZ_BAAALC010000006.1"/>
</dbReference>